<dbReference type="GO" id="GO:0006310">
    <property type="term" value="P:DNA recombination"/>
    <property type="evidence" value="ECO:0007669"/>
    <property type="project" value="TreeGrafter"/>
</dbReference>
<sequence length="457" mass="52814">MEKSSLCSLYGRRLLTRDLREWTESFQQIRYQKLAAIHLQGNWLTCNRCSMRTKIGKSEQKQPILFCPVCLFLGRCDNTQELFLFEQPELPKRNICFTWTGKLTPTQQAISTNLVTDVSGKQHMIWAVTGAGKTEMLYEKVIKTLEKGGRVALVSPRVDVCNELYLRFCGVFPEEDIVLLHGKKKEAYRFSPFVIATTHQLYRFYQAFDLLVVDEVDAFPFAGDPGLAYAVETAIKPKGTFIYLSATPNEQLLKKIRSTFLIHQLPLRFHQRLLPEPHLFFWNDWPDKCLKEKKLRPLLKCLNMLLQQNHVLLFCPSIALMNRLASLLKRCLPMYRITDASAKDPNRSEKVQQMRKQQYDVLLTTMILERGVTFANVSVIVLGADHRVFTKSSLVQIAGRADRKGDFTNSQVYFFYEELTKAIKLACREIKEMNRQGKKQLAMKNSEPRGEKTHESL</sequence>
<evidence type="ECO:0008006" key="9">
    <source>
        <dbReference type="Google" id="ProtNLM"/>
    </source>
</evidence>
<accession>A0AB37I9Z4</accession>
<evidence type="ECO:0000313" key="7">
    <source>
        <dbReference type="EMBL" id="RBT68282.1"/>
    </source>
</evidence>
<feature type="compositionally biased region" description="Basic and acidic residues" evidence="4">
    <location>
        <begin position="446"/>
        <end position="457"/>
    </location>
</feature>
<dbReference type="EMBL" id="LESJ01000005">
    <property type="protein sequence ID" value="RBT68282.1"/>
    <property type="molecule type" value="Genomic_DNA"/>
</dbReference>
<gene>
    <name evidence="7" type="ORF">EB03_01406</name>
</gene>
<dbReference type="PROSITE" id="PS51192">
    <property type="entry name" value="HELICASE_ATP_BIND_1"/>
    <property type="match status" value="1"/>
</dbReference>
<dbReference type="GO" id="GO:0006270">
    <property type="term" value="P:DNA replication initiation"/>
    <property type="evidence" value="ECO:0007669"/>
    <property type="project" value="TreeGrafter"/>
</dbReference>
<feature type="domain" description="Helicase ATP-binding" evidence="5">
    <location>
        <begin position="114"/>
        <end position="266"/>
    </location>
</feature>
<evidence type="ECO:0000259" key="5">
    <source>
        <dbReference type="PROSITE" id="PS51192"/>
    </source>
</evidence>
<dbReference type="InterPro" id="IPR014001">
    <property type="entry name" value="Helicase_ATP-bd"/>
</dbReference>
<evidence type="ECO:0000256" key="4">
    <source>
        <dbReference type="SAM" id="MobiDB-lite"/>
    </source>
</evidence>
<dbReference type="Gene3D" id="3.40.50.300">
    <property type="entry name" value="P-loop containing nucleotide triphosphate hydrolases"/>
    <property type="match status" value="2"/>
</dbReference>
<dbReference type="Pfam" id="PF00270">
    <property type="entry name" value="DEAD"/>
    <property type="match status" value="1"/>
</dbReference>
<dbReference type="RefSeq" id="WP_096710079.1">
    <property type="nucleotide sequence ID" value="NZ_JBFCRC010000005.1"/>
</dbReference>
<evidence type="ECO:0000256" key="1">
    <source>
        <dbReference type="ARBA" id="ARBA00022741"/>
    </source>
</evidence>
<dbReference type="PANTHER" id="PTHR30580:SF1">
    <property type="entry name" value="COMF OPERON PROTEIN 1"/>
    <property type="match status" value="1"/>
</dbReference>
<dbReference type="InterPro" id="IPR001650">
    <property type="entry name" value="Helicase_C-like"/>
</dbReference>
<evidence type="ECO:0000313" key="8">
    <source>
        <dbReference type="Proteomes" id="UP000253498"/>
    </source>
</evidence>
<dbReference type="GO" id="GO:0005524">
    <property type="term" value="F:ATP binding"/>
    <property type="evidence" value="ECO:0007669"/>
    <property type="project" value="UniProtKB-KW"/>
</dbReference>
<keyword evidence="3" id="KW-0238">DNA-binding</keyword>
<dbReference type="PANTHER" id="PTHR30580">
    <property type="entry name" value="PRIMOSOMAL PROTEIN N"/>
    <property type="match status" value="1"/>
</dbReference>
<dbReference type="GO" id="GO:0043138">
    <property type="term" value="F:3'-5' DNA helicase activity"/>
    <property type="evidence" value="ECO:0007669"/>
    <property type="project" value="TreeGrafter"/>
</dbReference>
<dbReference type="InterPro" id="IPR027417">
    <property type="entry name" value="P-loop_NTPase"/>
</dbReference>
<keyword evidence="2" id="KW-0067">ATP-binding</keyword>
<organism evidence="7 8">
    <name type="scientific">Enterococcus hirae</name>
    <dbReference type="NCBI Taxonomy" id="1354"/>
    <lineage>
        <taxon>Bacteria</taxon>
        <taxon>Bacillati</taxon>
        <taxon>Bacillota</taxon>
        <taxon>Bacilli</taxon>
        <taxon>Lactobacillales</taxon>
        <taxon>Enterococcaceae</taxon>
        <taxon>Enterococcus</taxon>
    </lineage>
</organism>
<comment type="caution">
    <text evidence="7">The sequence shown here is derived from an EMBL/GenBank/DDBJ whole genome shotgun (WGS) entry which is preliminary data.</text>
</comment>
<name>A0AB37I9Z4_ENTHR</name>
<dbReference type="SMART" id="SM00487">
    <property type="entry name" value="DEXDc"/>
    <property type="match status" value="1"/>
</dbReference>
<evidence type="ECO:0000256" key="2">
    <source>
        <dbReference type="ARBA" id="ARBA00022840"/>
    </source>
</evidence>
<dbReference type="SUPFAM" id="SSF52540">
    <property type="entry name" value="P-loop containing nucleoside triphosphate hydrolases"/>
    <property type="match status" value="1"/>
</dbReference>
<feature type="domain" description="Helicase C-terminal" evidence="6">
    <location>
        <begin position="297"/>
        <end position="449"/>
    </location>
</feature>
<evidence type="ECO:0000256" key="3">
    <source>
        <dbReference type="ARBA" id="ARBA00023125"/>
    </source>
</evidence>
<dbReference type="Proteomes" id="UP000253498">
    <property type="component" value="Unassembled WGS sequence"/>
</dbReference>
<keyword evidence="1" id="KW-0547">Nucleotide-binding</keyword>
<dbReference type="PROSITE" id="PS51194">
    <property type="entry name" value="HELICASE_CTER"/>
    <property type="match status" value="1"/>
</dbReference>
<dbReference type="Pfam" id="PF00271">
    <property type="entry name" value="Helicase_C"/>
    <property type="match status" value="1"/>
</dbReference>
<protein>
    <recommendedName>
        <fullName evidence="9">DNA/RNA helicase</fullName>
    </recommendedName>
</protein>
<dbReference type="GO" id="GO:0006302">
    <property type="term" value="P:double-strand break repair"/>
    <property type="evidence" value="ECO:0007669"/>
    <property type="project" value="TreeGrafter"/>
</dbReference>
<evidence type="ECO:0000259" key="6">
    <source>
        <dbReference type="PROSITE" id="PS51194"/>
    </source>
</evidence>
<reference evidence="7 8" key="1">
    <citation type="submission" date="2015-06" db="EMBL/GenBank/DDBJ databases">
        <title>The Genome Sequence of Enterococcus hirae 88EA1.</title>
        <authorList>
            <consortium name="The Broad Institute Genomics Platform"/>
            <consortium name="The Broad Institute Genome Sequencing Center for Infectious Disease"/>
            <person name="Earl A.M."/>
            <person name="Van Tyne D."/>
            <person name="Lebreton F."/>
            <person name="Saavedra J.T."/>
            <person name="Gilmore M.S."/>
            <person name="Manson McGuire A."/>
            <person name="Clock S."/>
            <person name="Crupain M."/>
            <person name="Rangan U."/>
            <person name="Young S."/>
            <person name="Abouelleil A."/>
            <person name="Cao P."/>
            <person name="Chapman S.B."/>
            <person name="Griggs A."/>
            <person name="Priest M."/>
            <person name="Shea T."/>
            <person name="Wortman J."/>
            <person name="Nusbaum C."/>
            <person name="Birren B."/>
        </authorList>
    </citation>
    <scope>NUCLEOTIDE SEQUENCE [LARGE SCALE GENOMIC DNA]</scope>
    <source>
        <strain evidence="7 8">88EA1</strain>
    </source>
</reference>
<dbReference type="SMART" id="SM00490">
    <property type="entry name" value="HELICc"/>
    <property type="match status" value="1"/>
</dbReference>
<dbReference type="AlphaFoldDB" id="A0AB37I9Z4"/>
<proteinExistence type="predicted"/>
<dbReference type="InterPro" id="IPR011545">
    <property type="entry name" value="DEAD/DEAH_box_helicase_dom"/>
</dbReference>
<dbReference type="GO" id="GO:0003677">
    <property type="term" value="F:DNA binding"/>
    <property type="evidence" value="ECO:0007669"/>
    <property type="project" value="UniProtKB-KW"/>
</dbReference>
<feature type="region of interest" description="Disordered" evidence="4">
    <location>
        <begin position="436"/>
        <end position="457"/>
    </location>
</feature>